<comment type="caution">
    <text evidence="1">The sequence shown here is derived from an EMBL/GenBank/DDBJ whole genome shotgun (WGS) entry which is preliminary data.</text>
</comment>
<organism evidence="1 2">
    <name type="scientific">Emticicia aquatica</name>
    <dbReference type="NCBI Taxonomy" id="1681835"/>
    <lineage>
        <taxon>Bacteria</taxon>
        <taxon>Pseudomonadati</taxon>
        <taxon>Bacteroidota</taxon>
        <taxon>Cytophagia</taxon>
        <taxon>Cytophagales</taxon>
        <taxon>Leadbetterellaceae</taxon>
        <taxon>Emticicia</taxon>
    </lineage>
</organism>
<protein>
    <recommendedName>
        <fullName evidence="3">RteC protein</fullName>
    </recommendedName>
</protein>
<dbReference type="RefSeq" id="WP_238808110.1">
    <property type="nucleotide sequence ID" value="NZ_CAKLPY010000003.1"/>
</dbReference>
<sequence>MNLLNQLKIDKTFQVVNFLTETTNLLKPNTNKSFKELFLIVTKSKHYVSTDENERNLISSFIINLDIKFESEILENIASFDFFEHKRTYYYQFLNTQLKKYIEPIRLIINDFDKFEFVDKLRRELWLDFLLLEQNRFFKKETLLRKKVDAEKDSYERQLNDEERAFFQGVFENYFKEWESLLIKHFDLFKRIEEIYKIYVISATPISKKEKTSETSFPYKQDSIYHIEYFFKELRNLYEPRNFVVFRTLYNIVEKNSYEVKFTVNGEKKEYAYNERLHLQLEEEILLNIYDLDKVKIEQYYLFLKNKLQFDFDKIDTEILKEFDELRYNSESYNDSKEFLKDGFNYEISEGFLRYTGEFDLNDKSENEEKFEKYFNFWFSRLQLYVDLYKNIKNIYQKYVTSINQSITKNDNLLKQFTWSDSKTDLAELVYALAKTERIKSISTGKPASKEELLKYFTEQFGIKITDQSLLSNSKKTFKRREDSKTFTRKLADFFDDYLKE</sequence>
<evidence type="ECO:0000313" key="2">
    <source>
        <dbReference type="Proteomes" id="UP000837932"/>
    </source>
</evidence>
<keyword evidence="2" id="KW-1185">Reference proteome</keyword>
<gene>
    <name evidence="1" type="ORF">EMA8858_03545</name>
</gene>
<proteinExistence type="predicted"/>
<evidence type="ECO:0000313" key="1">
    <source>
        <dbReference type="EMBL" id="CAH0997412.1"/>
    </source>
</evidence>
<name>A0ABN8F1W1_9BACT</name>
<evidence type="ECO:0008006" key="3">
    <source>
        <dbReference type="Google" id="ProtNLM"/>
    </source>
</evidence>
<dbReference type="EMBL" id="CAKLPY010000003">
    <property type="protein sequence ID" value="CAH0997412.1"/>
    <property type="molecule type" value="Genomic_DNA"/>
</dbReference>
<reference evidence="1" key="1">
    <citation type="submission" date="2021-12" db="EMBL/GenBank/DDBJ databases">
        <authorList>
            <person name="Rodrigo-Torres L."/>
            <person name="Arahal R. D."/>
            <person name="Lucena T."/>
        </authorList>
    </citation>
    <scope>NUCLEOTIDE SEQUENCE</scope>
    <source>
        <strain evidence="1">CECT 8858</strain>
    </source>
</reference>
<dbReference type="Proteomes" id="UP000837932">
    <property type="component" value="Unassembled WGS sequence"/>
</dbReference>
<accession>A0ABN8F1W1</accession>